<dbReference type="PANTHER" id="PTHR11960">
    <property type="entry name" value="EUKARYOTIC TRANSLATION INITIATION FACTOR 4E RELATED"/>
    <property type="match status" value="1"/>
</dbReference>
<keyword evidence="1" id="KW-0694">RNA-binding</keyword>
<protein>
    <submittedName>
        <fullName evidence="3">Eukaryotic translation initiation factor 4E type 1B</fullName>
    </submittedName>
</protein>
<keyword evidence="1" id="KW-0648">Protein biosynthesis</keyword>
<feature type="compositionally biased region" description="Basic and acidic residues" evidence="2">
    <location>
        <begin position="23"/>
        <end position="32"/>
    </location>
</feature>
<keyword evidence="1 3" id="KW-0396">Initiation factor</keyword>
<name>L8IU12_9CETA</name>
<dbReference type="GO" id="GO:0016281">
    <property type="term" value="C:eukaryotic translation initiation factor 4F complex"/>
    <property type="evidence" value="ECO:0007669"/>
    <property type="project" value="TreeGrafter"/>
</dbReference>
<dbReference type="AlphaFoldDB" id="L8IU12"/>
<reference evidence="3 4" key="1">
    <citation type="journal article" date="2012" name="Nat. Genet.">
        <title>The yak genome and adaptation to life at high altitude.</title>
        <authorList>
            <person name="Qiu Q."/>
            <person name="Zhang G."/>
            <person name="Ma T."/>
            <person name="Qian W."/>
            <person name="Wang J."/>
            <person name="Ye Z."/>
            <person name="Cao C."/>
            <person name="Hu Q."/>
            <person name="Kim J."/>
            <person name="Larkin D.M."/>
            <person name="Auvil L."/>
            <person name="Capitanu B."/>
            <person name="Ma J."/>
            <person name="Lewin H.A."/>
            <person name="Qian X."/>
            <person name="Lang Y."/>
            <person name="Zhou R."/>
            <person name="Wang L."/>
            <person name="Wang K."/>
            <person name="Xia J."/>
            <person name="Liao S."/>
            <person name="Pan S."/>
            <person name="Lu X."/>
            <person name="Hou H."/>
            <person name="Wang Y."/>
            <person name="Zang X."/>
            <person name="Yin Y."/>
            <person name="Ma H."/>
            <person name="Zhang J."/>
            <person name="Wang Z."/>
            <person name="Zhang Y."/>
            <person name="Zhang D."/>
            <person name="Yonezawa T."/>
            <person name="Hasegawa M."/>
            <person name="Zhong Y."/>
            <person name="Liu W."/>
            <person name="Zhang Y."/>
            <person name="Huang Z."/>
            <person name="Zhang S."/>
            <person name="Long R."/>
            <person name="Yang H."/>
            <person name="Wang J."/>
            <person name="Lenstra J.A."/>
            <person name="Cooper D.N."/>
            <person name="Wu Y."/>
            <person name="Wang J."/>
            <person name="Shi P."/>
            <person name="Wang J."/>
            <person name="Liu J."/>
        </authorList>
    </citation>
    <scope>NUCLEOTIDE SEQUENCE [LARGE SCALE GENOMIC DNA]</scope>
    <source>
        <strain evidence="4">yakQH1</strain>
    </source>
</reference>
<proteinExistence type="inferred from homology"/>
<accession>L8IU12</accession>
<dbReference type="PANTHER" id="PTHR11960:SF3">
    <property type="entry name" value="EUKARYOTIC TRANSLATION INITIATION FACTOR 4E TYPE 1B"/>
    <property type="match status" value="1"/>
</dbReference>
<evidence type="ECO:0000256" key="1">
    <source>
        <dbReference type="RuleBase" id="RU004374"/>
    </source>
</evidence>
<feature type="region of interest" description="Disordered" evidence="2">
    <location>
        <begin position="1"/>
        <end position="46"/>
    </location>
</feature>
<dbReference type="GO" id="GO:0003743">
    <property type="term" value="F:translation initiation factor activity"/>
    <property type="evidence" value="ECO:0007669"/>
    <property type="project" value="UniProtKB-KW"/>
</dbReference>
<feature type="non-terminal residue" evidence="3">
    <location>
        <position position="236"/>
    </location>
</feature>
<dbReference type="SUPFAM" id="SSF55418">
    <property type="entry name" value="eIF4e-like"/>
    <property type="match status" value="1"/>
</dbReference>
<comment type="similarity">
    <text evidence="1">Belongs to the eukaryotic initiation factor 4E family.</text>
</comment>
<organism evidence="3 4">
    <name type="scientific">Bos mutus</name>
    <name type="common">wild yak</name>
    <dbReference type="NCBI Taxonomy" id="72004"/>
    <lineage>
        <taxon>Eukaryota</taxon>
        <taxon>Metazoa</taxon>
        <taxon>Chordata</taxon>
        <taxon>Craniata</taxon>
        <taxon>Vertebrata</taxon>
        <taxon>Euteleostomi</taxon>
        <taxon>Mammalia</taxon>
        <taxon>Eutheria</taxon>
        <taxon>Laurasiatheria</taxon>
        <taxon>Artiodactyla</taxon>
        <taxon>Ruminantia</taxon>
        <taxon>Pecora</taxon>
        <taxon>Bovidae</taxon>
        <taxon>Bovinae</taxon>
        <taxon>Bos</taxon>
    </lineage>
</organism>
<dbReference type="InterPro" id="IPR023398">
    <property type="entry name" value="TIF_eIF4e-like"/>
</dbReference>
<dbReference type="Gene3D" id="3.30.760.10">
    <property type="entry name" value="RNA Cap, Translation Initiation Factor Eif4e"/>
    <property type="match status" value="1"/>
</dbReference>
<sequence>SEGRGSPPSLTPLLGQAEEAEDGIQKWKKEGEKEEEEAGAGPCVGEEALRKTPEEGKPDLHPLLNRWALWFFKNDRSRAWQNNLHRVTKFNTVEDFWAIYNNIQLASKLSSGCDYALFKDGIKPMWEDSRNKRWWGQSVPTRRPHPPPSWVQLLCLIGESFGEHSQEVCGAVINIRAKGDKIAVWTREAENQEGVLHIGRVYKERLGLSTKTIIGYQAHADTATKSNSLAKNKFVV</sequence>
<dbReference type="Pfam" id="PF01652">
    <property type="entry name" value="IF4E"/>
    <property type="match status" value="1"/>
</dbReference>
<dbReference type="STRING" id="72004.ENSBMUP00000025717"/>
<evidence type="ECO:0000256" key="2">
    <source>
        <dbReference type="SAM" id="MobiDB-lite"/>
    </source>
</evidence>
<evidence type="ECO:0000313" key="4">
    <source>
        <dbReference type="Proteomes" id="UP000011080"/>
    </source>
</evidence>
<dbReference type="InterPro" id="IPR001040">
    <property type="entry name" value="TIF_eIF_4E"/>
</dbReference>
<dbReference type="GO" id="GO:0000340">
    <property type="term" value="F:RNA 7-methylguanosine cap binding"/>
    <property type="evidence" value="ECO:0007669"/>
    <property type="project" value="TreeGrafter"/>
</dbReference>
<evidence type="ECO:0000313" key="3">
    <source>
        <dbReference type="EMBL" id="ELR58652.1"/>
    </source>
</evidence>
<dbReference type="Proteomes" id="UP000011080">
    <property type="component" value="Unassembled WGS sequence"/>
</dbReference>
<gene>
    <name evidence="3" type="ORF">M91_19908</name>
</gene>
<dbReference type="EMBL" id="JH880815">
    <property type="protein sequence ID" value="ELR58652.1"/>
    <property type="molecule type" value="Genomic_DNA"/>
</dbReference>